<name>A0A7X0FRL0_9MICO</name>
<reference evidence="7 8" key="1">
    <citation type="submission" date="2020-08" db="EMBL/GenBank/DDBJ databases">
        <title>Sequencing the genomes of 1000 actinobacteria strains.</title>
        <authorList>
            <person name="Klenk H.-P."/>
        </authorList>
    </citation>
    <scope>NUCLEOTIDE SEQUENCE [LARGE SCALE GENOMIC DNA]</scope>
    <source>
        <strain evidence="7 8">DSM 12511</strain>
    </source>
</reference>
<dbReference type="Pfam" id="PF03704">
    <property type="entry name" value="BTAD"/>
    <property type="match status" value="1"/>
</dbReference>
<dbReference type="Gene3D" id="2.130.10.10">
    <property type="entry name" value="YVTN repeat-like/Quinoprotein amine dehydrogenase"/>
    <property type="match status" value="2"/>
</dbReference>
<dbReference type="PROSITE" id="PS51755">
    <property type="entry name" value="OMPR_PHOB"/>
    <property type="match status" value="1"/>
</dbReference>
<dbReference type="InterPro" id="IPR005158">
    <property type="entry name" value="BTAD"/>
</dbReference>
<dbReference type="Proteomes" id="UP000537775">
    <property type="component" value="Unassembled WGS sequence"/>
</dbReference>
<dbReference type="EMBL" id="JACHML010000001">
    <property type="protein sequence ID" value="MBB6391781.1"/>
    <property type="molecule type" value="Genomic_DNA"/>
</dbReference>
<sequence>MSIDVLGPMRVETARLYPRELAVLAALVVRDGQPITAQELAEVVWPDTEPPATWNKQVQAAIARLRKTLGAGRIVTTAVGYHLDIDPEEIDARRFESLVSRARDLHRADEPDRAAAAFGKALELWRGRPYEEISAWPEAAAAASDLEHVRVEATEAMLRARLDAGDAAGVIPDAERLVRDEPLRESRWTLLALSCYRAGRQADALAVLRSARERLADELGVDAGHELRQLEAAILQQDDSLDTGPSATPTRADCPYRGLGTYQEGDAGDYFGREDEIATAARRLDATGLLIVTGASGSGKSSLVRAGVVPSLRRRGRRVLVLGPDPAIAETLRSAIEARTSTDAVVVDQFEEVLEGGAAVGAQVAAMLAAFVRDGGKAIVTVRSDFLDRCAADPSLGPLMSESVLVVSPLGDDDLRRVVEEPAARAGLRLEPGLVELMLRDAAGATGVLPHLSHALAETWVRREGRVLTVAGYEATGGIDGAIAQSADRLYAGLDTADQELCRSTLLRLVALAPDGLPVRRRLLTAPLRDDPAHARLFGQLAHARLLSVEGDSVVLAHESLTRAWPRFRTWVQDGAEDLTVLGHLETGAQAWDEGGRHDDDLARGVRLQAMLDLRERIDPSLTPTEVAFVEASAAHEKDEKRALAEAAAAERRQNRRLRLAIAGVAVVAVVAIVTGGLAVRSAVGEAAAAESARIDALANETRALRDTDRTVAALLAAEAYRRWPDDARARGMLLGLLGSDAGAVESVFIPDTEQRVGGAILPGNETALIVRDEQYVDVRDVRTGGLIRSLDIALPPSGSPRRPFVTVTPDGKTAVITDDAEISAEGEYGSVLSVIDLESGSMPFAPLTLERSLGNYALSPAGNYAAYIDDFEGDLVVIDLRNGEVRTRESVAPGWNGTGDWQGSIAFVDGMMVAGMIDDRLITLDPNTLDIVDSRPAPGMYISTRLLPLDDGGFVAVGHLGIVRLDAEGGIVWQQDEVYGIPCIYPAVAEDTGRLYCGDVDGLIEERDLETGERTGLRLDYQLGATGELTVTDDDELLIMSAVSPSIGRWQLSGTPRSVTEVEVPGYSVTGFDPSGQYLLIEPEGAPLPDIRYEVRDALTNETVHEFTASVAYWVGSGIIRTVTGDRENYYIDVAAGTEVPADLHDHQRSEPYTWAEPRTSRDGTVFYDMACCSGEVEAMDPSSHEPIDVSFQIAGPGYDAATNEDGSRVAFLSSNDDPDAVSGSWVGVFDASTGEQLAESSPPDAAAIAMTSDARVIVGGYGSLVVMDERLEPLEVLPAPAGELYQLALSADDSIMVAGTRDPAVAVYDLEAGRLLGDPIPAIHSLTGVVVDLDPSGDSMLVSMPAGVVRWSLDPDVWFEQVCRIAGRNLTQAEWDTHLSPVGEYRETCTFPTE</sequence>
<protein>
    <submittedName>
        <fullName evidence="7">DNA-binding SARP family transcriptional activator</fullName>
    </submittedName>
</protein>
<dbReference type="Pfam" id="PF20703">
    <property type="entry name" value="nSTAND1"/>
    <property type="match status" value="1"/>
</dbReference>
<dbReference type="InterPro" id="IPR001867">
    <property type="entry name" value="OmpR/PhoB-type_DNA-bd"/>
</dbReference>
<dbReference type="InterPro" id="IPR011990">
    <property type="entry name" value="TPR-like_helical_dom_sf"/>
</dbReference>
<feature type="domain" description="OmpR/PhoB-type" evidence="6">
    <location>
        <begin position="1"/>
        <end position="85"/>
    </location>
</feature>
<dbReference type="GO" id="GO:0000160">
    <property type="term" value="P:phosphorelay signal transduction system"/>
    <property type="evidence" value="ECO:0007669"/>
    <property type="project" value="InterPro"/>
</dbReference>
<dbReference type="SUPFAM" id="SSF52540">
    <property type="entry name" value="P-loop containing nucleoside triphosphate hydrolases"/>
    <property type="match status" value="1"/>
</dbReference>
<dbReference type="InterPro" id="IPR015943">
    <property type="entry name" value="WD40/YVTN_repeat-like_dom_sf"/>
</dbReference>
<dbReference type="PANTHER" id="PTHR35807">
    <property type="entry name" value="TRANSCRIPTIONAL REGULATOR REDD-RELATED"/>
    <property type="match status" value="1"/>
</dbReference>
<keyword evidence="4" id="KW-0804">Transcription</keyword>
<evidence type="ECO:0000313" key="7">
    <source>
        <dbReference type="EMBL" id="MBB6391781.1"/>
    </source>
</evidence>
<accession>A0A7X0FRL0</accession>
<keyword evidence="8" id="KW-1185">Reference proteome</keyword>
<evidence type="ECO:0000256" key="4">
    <source>
        <dbReference type="ARBA" id="ARBA00023163"/>
    </source>
</evidence>
<dbReference type="SMART" id="SM00862">
    <property type="entry name" value="Trans_reg_C"/>
    <property type="match status" value="1"/>
</dbReference>
<evidence type="ECO:0000313" key="8">
    <source>
        <dbReference type="Proteomes" id="UP000537775"/>
    </source>
</evidence>
<dbReference type="SMART" id="SM01043">
    <property type="entry name" value="BTAD"/>
    <property type="match status" value="1"/>
</dbReference>
<evidence type="ECO:0000259" key="6">
    <source>
        <dbReference type="PROSITE" id="PS51755"/>
    </source>
</evidence>
<keyword evidence="3 5" id="KW-0238">DNA-binding</keyword>
<dbReference type="InterPro" id="IPR051677">
    <property type="entry name" value="AfsR-DnrI-RedD_regulator"/>
</dbReference>
<dbReference type="Gene3D" id="1.25.40.10">
    <property type="entry name" value="Tetratricopeptide repeat domain"/>
    <property type="match status" value="1"/>
</dbReference>
<dbReference type="GO" id="GO:0006355">
    <property type="term" value="P:regulation of DNA-templated transcription"/>
    <property type="evidence" value="ECO:0007669"/>
    <property type="project" value="InterPro"/>
</dbReference>
<dbReference type="InterPro" id="IPR036388">
    <property type="entry name" value="WH-like_DNA-bd_sf"/>
</dbReference>
<proteinExistence type="inferred from homology"/>
<evidence type="ECO:0000256" key="3">
    <source>
        <dbReference type="ARBA" id="ARBA00023125"/>
    </source>
</evidence>
<gene>
    <name evidence="7" type="ORF">HD594_002094</name>
</gene>
<dbReference type="InterPro" id="IPR011047">
    <property type="entry name" value="Quinoprotein_ADH-like_sf"/>
</dbReference>
<keyword evidence="2" id="KW-0805">Transcription regulation</keyword>
<dbReference type="RefSeq" id="WP_184750915.1">
    <property type="nucleotide sequence ID" value="NZ_BAAAJR010000006.1"/>
</dbReference>
<organism evidence="7 8">
    <name type="scientific">Microbacterium thalassium</name>
    <dbReference type="NCBI Taxonomy" id="362649"/>
    <lineage>
        <taxon>Bacteria</taxon>
        <taxon>Bacillati</taxon>
        <taxon>Actinomycetota</taxon>
        <taxon>Actinomycetes</taxon>
        <taxon>Micrococcales</taxon>
        <taxon>Microbacteriaceae</taxon>
        <taxon>Microbacterium</taxon>
    </lineage>
</organism>
<feature type="DNA-binding region" description="OmpR/PhoB-type" evidence="5">
    <location>
        <begin position="1"/>
        <end position="85"/>
    </location>
</feature>
<dbReference type="InterPro" id="IPR016032">
    <property type="entry name" value="Sig_transdc_resp-reg_C-effctor"/>
</dbReference>
<dbReference type="InterPro" id="IPR049052">
    <property type="entry name" value="nSTAND1"/>
</dbReference>
<dbReference type="GO" id="GO:0003677">
    <property type="term" value="F:DNA binding"/>
    <property type="evidence" value="ECO:0007669"/>
    <property type="project" value="UniProtKB-UniRule"/>
</dbReference>
<comment type="similarity">
    <text evidence="1">Belongs to the AfsR/DnrI/RedD regulatory family.</text>
</comment>
<dbReference type="Gene3D" id="1.10.10.10">
    <property type="entry name" value="Winged helix-like DNA-binding domain superfamily/Winged helix DNA-binding domain"/>
    <property type="match status" value="1"/>
</dbReference>
<evidence type="ECO:0000256" key="5">
    <source>
        <dbReference type="PROSITE-ProRule" id="PRU01091"/>
    </source>
</evidence>
<dbReference type="Pfam" id="PF00486">
    <property type="entry name" value="Trans_reg_C"/>
    <property type="match status" value="1"/>
</dbReference>
<dbReference type="CDD" id="cd15831">
    <property type="entry name" value="BTAD"/>
    <property type="match status" value="1"/>
</dbReference>
<evidence type="ECO:0000256" key="1">
    <source>
        <dbReference type="ARBA" id="ARBA00005820"/>
    </source>
</evidence>
<evidence type="ECO:0000256" key="2">
    <source>
        <dbReference type="ARBA" id="ARBA00023015"/>
    </source>
</evidence>
<comment type="caution">
    <text evidence="7">The sequence shown here is derived from an EMBL/GenBank/DDBJ whole genome shotgun (WGS) entry which is preliminary data.</text>
</comment>
<dbReference type="PANTHER" id="PTHR35807:SF1">
    <property type="entry name" value="TRANSCRIPTIONAL REGULATOR REDD"/>
    <property type="match status" value="1"/>
</dbReference>
<dbReference type="SUPFAM" id="SSF50998">
    <property type="entry name" value="Quinoprotein alcohol dehydrogenase-like"/>
    <property type="match status" value="1"/>
</dbReference>
<dbReference type="SUPFAM" id="SSF48452">
    <property type="entry name" value="TPR-like"/>
    <property type="match status" value="1"/>
</dbReference>
<dbReference type="InterPro" id="IPR027417">
    <property type="entry name" value="P-loop_NTPase"/>
</dbReference>
<dbReference type="SUPFAM" id="SSF46894">
    <property type="entry name" value="C-terminal effector domain of the bipartite response regulators"/>
    <property type="match status" value="1"/>
</dbReference>